<evidence type="ECO:0000313" key="3">
    <source>
        <dbReference type="Proteomes" id="UP001341281"/>
    </source>
</evidence>
<gene>
    <name evidence="2" type="ORF">U9M48_025762</name>
</gene>
<sequence length="132" mass="13684">MAKRASSAIAGDQLISSQPTKRPRKRKTPADDAPPHETSILPTSSRRTDDVDWSDLDECPAGLIAERVLAADVADYIRFGPCTVYGGGAARPPALVPCWTTAASTPRAGSCSSGSGRSSKPPPRPTAPVAAS</sequence>
<reference evidence="2 3" key="1">
    <citation type="submission" date="2024-02" db="EMBL/GenBank/DDBJ databases">
        <title>High-quality chromosome-scale genome assembly of Pensacola bahiagrass (Paspalum notatum Flugge var. saurae).</title>
        <authorList>
            <person name="Vega J.M."/>
            <person name="Podio M."/>
            <person name="Orjuela J."/>
            <person name="Siena L.A."/>
            <person name="Pessino S.C."/>
            <person name="Combes M.C."/>
            <person name="Mariac C."/>
            <person name="Albertini E."/>
            <person name="Pupilli F."/>
            <person name="Ortiz J.P.A."/>
            <person name="Leblanc O."/>
        </authorList>
    </citation>
    <scope>NUCLEOTIDE SEQUENCE [LARGE SCALE GENOMIC DNA]</scope>
    <source>
        <strain evidence="2">R1</strain>
        <tissue evidence="2">Leaf</tissue>
    </source>
</reference>
<feature type="compositionally biased region" description="Low complexity" evidence="1">
    <location>
        <begin position="106"/>
        <end position="119"/>
    </location>
</feature>
<proteinExistence type="predicted"/>
<protein>
    <submittedName>
        <fullName evidence="2">Uncharacterized protein</fullName>
    </submittedName>
</protein>
<accession>A0AAQ3WY94</accession>
<dbReference type="Proteomes" id="UP001341281">
    <property type="component" value="Chromosome 05"/>
</dbReference>
<feature type="region of interest" description="Disordered" evidence="1">
    <location>
        <begin position="1"/>
        <end position="53"/>
    </location>
</feature>
<feature type="region of interest" description="Disordered" evidence="1">
    <location>
        <begin position="103"/>
        <end position="132"/>
    </location>
</feature>
<dbReference type="EMBL" id="CP144749">
    <property type="protein sequence ID" value="WVZ77976.1"/>
    <property type="molecule type" value="Genomic_DNA"/>
</dbReference>
<name>A0AAQ3WY94_PASNO</name>
<evidence type="ECO:0000256" key="1">
    <source>
        <dbReference type="SAM" id="MobiDB-lite"/>
    </source>
</evidence>
<dbReference type="AlphaFoldDB" id="A0AAQ3WY94"/>
<keyword evidence="3" id="KW-1185">Reference proteome</keyword>
<organism evidence="2 3">
    <name type="scientific">Paspalum notatum var. saurae</name>
    <dbReference type="NCBI Taxonomy" id="547442"/>
    <lineage>
        <taxon>Eukaryota</taxon>
        <taxon>Viridiplantae</taxon>
        <taxon>Streptophyta</taxon>
        <taxon>Embryophyta</taxon>
        <taxon>Tracheophyta</taxon>
        <taxon>Spermatophyta</taxon>
        <taxon>Magnoliopsida</taxon>
        <taxon>Liliopsida</taxon>
        <taxon>Poales</taxon>
        <taxon>Poaceae</taxon>
        <taxon>PACMAD clade</taxon>
        <taxon>Panicoideae</taxon>
        <taxon>Andropogonodae</taxon>
        <taxon>Paspaleae</taxon>
        <taxon>Paspalinae</taxon>
        <taxon>Paspalum</taxon>
    </lineage>
</organism>
<evidence type="ECO:0000313" key="2">
    <source>
        <dbReference type="EMBL" id="WVZ77976.1"/>
    </source>
</evidence>